<keyword evidence="2" id="KW-1185">Reference proteome</keyword>
<dbReference type="EMBL" id="KV919123">
    <property type="protein sequence ID" value="OSX71581.1"/>
    <property type="molecule type" value="Genomic_DNA"/>
</dbReference>
<protein>
    <submittedName>
        <fullName evidence="1">Uncharacterized protein</fullName>
    </submittedName>
</protein>
<reference evidence="1 2" key="1">
    <citation type="submission" date="2017-03" db="EMBL/GenBank/DDBJ databases">
        <title>WGS assembly of Porphyra umbilicalis.</title>
        <authorList>
            <person name="Brawley S.H."/>
            <person name="Blouin N.A."/>
            <person name="Ficko-Blean E."/>
            <person name="Wheeler G.L."/>
            <person name="Lohr M."/>
            <person name="Goodson H.V."/>
            <person name="Jenkins J.W."/>
            <person name="Blaby-Haas C.E."/>
            <person name="Helliwell K.E."/>
            <person name="Chan C."/>
            <person name="Marriage T."/>
            <person name="Bhattacharya D."/>
            <person name="Klein A.S."/>
            <person name="Badis Y."/>
            <person name="Brodie J."/>
            <person name="Cao Y."/>
            <person name="Collen J."/>
            <person name="Dittami S.M."/>
            <person name="Gachon C.M."/>
            <person name="Green B.R."/>
            <person name="Karpowicz S."/>
            <person name="Kim J.W."/>
            <person name="Kudahl U."/>
            <person name="Lin S."/>
            <person name="Michel G."/>
            <person name="Mittag M."/>
            <person name="Olson B.J."/>
            <person name="Pangilinan J."/>
            <person name="Peng Y."/>
            <person name="Qiu H."/>
            <person name="Shu S."/>
            <person name="Singer J.T."/>
            <person name="Smith A.G."/>
            <person name="Sprecher B.N."/>
            <person name="Wagner V."/>
            <person name="Wang W."/>
            <person name="Wang Z.-Y."/>
            <person name="Yan J."/>
            <person name="Yarish C."/>
            <person name="Zoeuner-Riek S."/>
            <person name="Zhuang Y."/>
            <person name="Zou Y."/>
            <person name="Lindquist E.A."/>
            <person name="Grimwood J."/>
            <person name="Barry K."/>
            <person name="Rokhsar D.S."/>
            <person name="Schmutz J."/>
            <person name="Stiller J.W."/>
            <person name="Grossman A.R."/>
            <person name="Prochnik S.E."/>
        </authorList>
    </citation>
    <scope>NUCLEOTIDE SEQUENCE [LARGE SCALE GENOMIC DNA]</scope>
    <source>
        <strain evidence="1">4086291</strain>
    </source>
</reference>
<dbReference type="Proteomes" id="UP000218209">
    <property type="component" value="Unassembled WGS sequence"/>
</dbReference>
<name>A0A1X6NSI9_PORUM</name>
<sequence>MAAVALYNDKGPYQGIRREESAIKCDCISCWRFLRVHPKISTESAEEHMKLAGYKVSGEVLVVSDGDNDGVSMTPNKRRATGDVDRLVKTKAAKAAFRSDVSLERESAAHTAALNSLAKSSAKRNELAKRKHAIEFWSMPHVRDTAQGKAFWEKQLDARLAEKSGRTAAVSHLDTAASTVAAATLPSTAAGALKRAAGTASTAATSLRASEASEEAAMEWTVSRSTSTTAGAPGAAARFNSIAHMTWSVENMAAVAARALAAAAAAAVARDLACVTVVTLASRTYLPMVVLPVSECSLCICVLGWSHTTPSWGLVA</sequence>
<proteinExistence type="predicted"/>
<dbReference type="AlphaFoldDB" id="A0A1X6NSI9"/>
<gene>
    <name evidence="1" type="ORF">BU14_0520s0001</name>
</gene>
<organism evidence="1 2">
    <name type="scientific">Porphyra umbilicalis</name>
    <name type="common">Purple laver</name>
    <name type="synonym">Red alga</name>
    <dbReference type="NCBI Taxonomy" id="2786"/>
    <lineage>
        <taxon>Eukaryota</taxon>
        <taxon>Rhodophyta</taxon>
        <taxon>Bangiophyceae</taxon>
        <taxon>Bangiales</taxon>
        <taxon>Bangiaceae</taxon>
        <taxon>Porphyra</taxon>
    </lineage>
</organism>
<evidence type="ECO:0000313" key="1">
    <source>
        <dbReference type="EMBL" id="OSX71581.1"/>
    </source>
</evidence>
<evidence type="ECO:0000313" key="2">
    <source>
        <dbReference type="Proteomes" id="UP000218209"/>
    </source>
</evidence>
<accession>A0A1X6NSI9</accession>